<comment type="caution">
    <text evidence="3">The sequence shown here is derived from an EMBL/GenBank/DDBJ whole genome shotgun (WGS) entry which is preliminary data.</text>
</comment>
<evidence type="ECO:0000313" key="4">
    <source>
        <dbReference type="Proteomes" id="UP001054837"/>
    </source>
</evidence>
<dbReference type="InterPro" id="IPR036236">
    <property type="entry name" value="Znf_C2H2_sf"/>
</dbReference>
<evidence type="ECO:0000313" key="3">
    <source>
        <dbReference type="EMBL" id="GIY28225.1"/>
    </source>
</evidence>
<reference evidence="3 4" key="1">
    <citation type="submission" date="2021-06" db="EMBL/GenBank/DDBJ databases">
        <title>Caerostris darwini draft genome.</title>
        <authorList>
            <person name="Kono N."/>
            <person name="Arakawa K."/>
        </authorList>
    </citation>
    <scope>NUCLEOTIDE SEQUENCE [LARGE SCALE GENOMIC DNA]</scope>
</reference>
<dbReference type="AlphaFoldDB" id="A0AAV4S3K3"/>
<organism evidence="3 4">
    <name type="scientific">Caerostris darwini</name>
    <dbReference type="NCBI Taxonomy" id="1538125"/>
    <lineage>
        <taxon>Eukaryota</taxon>
        <taxon>Metazoa</taxon>
        <taxon>Ecdysozoa</taxon>
        <taxon>Arthropoda</taxon>
        <taxon>Chelicerata</taxon>
        <taxon>Arachnida</taxon>
        <taxon>Araneae</taxon>
        <taxon>Araneomorphae</taxon>
        <taxon>Entelegynae</taxon>
        <taxon>Araneoidea</taxon>
        <taxon>Araneidae</taxon>
        <taxon>Caerostris</taxon>
    </lineage>
</organism>
<dbReference type="SUPFAM" id="SSF57667">
    <property type="entry name" value="beta-beta-alpha zinc fingers"/>
    <property type="match status" value="1"/>
</dbReference>
<feature type="region of interest" description="Disordered" evidence="1">
    <location>
        <begin position="106"/>
        <end position="196"/>
    </location>
</feature>
<dbReference type="SMART" id="SM00355">
    <property type="entry name" value="ZnF_C2H2"/>
    <property type="match status" value="2"/>
</dbReference>
<dbReference type="Proteomes" id="UP001054837">
    <property type="component" value="Unassembled WGS sequence"/>
</dbReference>
<feature type="region of interest" description="Disordered" evidence="1">
    <location>
        <begin position="277"/>
        <end position="311"/>
    </location>
</feature>
<feature type="compositionally biased region" description="Polar residues" evidence="1">
    <location>
        <begin position="243"/>
        <end position="260"/>
    </location>
</feature>
<dbReference type="InterPro" id="IPR013087">
    <property type="entry name" value="Znf_C2H2_type"/>
</dbReference>
<feature type="domain" description="C2H2-type" evidence="2">
    <location>
        <begin position="5"/>
        <end position="28"/>
    </location>
</feature>
<accession>A0AAV4S3K3</accession>
<evidence type="ECO:0000256" key="1">
    <source>
        <dbReference type="SAM" id="MobiDB-lite"/>
    </source>
</evidence>
<proteinExistence type="predicted"/>
<gene>
    <name evidence="3" type="ORF">CDAR_58811</name>
</gene>
<evidence type="ECO:0000259" key="2">
    <source>
        <dbReference type="SMART" id="SM00355"/>
    </source>
</evidence>
<feature type="region of interest" description="Disordered" evidence="1">
    <location>
        <begin position="238"/>
        <end position="260"/>
    </location>
</feature>
<name>A0AAV4S3K3_9ARAC</name>
<feature type="compositionally biased region" description="Low complexity" evidence="1">
    <location>
        <begin position="135"/>
        <end position="149"/>
    </location>
</feature>
<dbReference type="EMBL" id="BPLQ01007157">
    <property type="protein sequence ID" value="GIY28225.1"/>
    <property type="molecule type" value="Genomic_DNA"/>
</dbReference>
<feature type="compositionally biased region" description="Polar residues" evidence="1">
    <location>
        <begin position="158"/>
        <end position="176"/>
    </location>
</feature>
<sequence length="311" mass="33791">MFRFFKCPYCNYWSYRKDNLICHISGVHGDSHVADGIEDLPLTIPHLDRYCAKCDIHFALYDNYLVHKEHYCNTRSVHEYIELSSSPTPTQQLQQPHNQVHHLIALPNQPRSPGSNTTIVVTSESESESRDFINSSSSPTPTQQLQQLQHQKHHPIAQPNQPRSPGSNNTIVVSSESESRDFINSSSTSVTSESESGFNMGLNHPLYTAIATSALTLVPCSYAAGGGGLSPGTGVTTPAGNVIIQNPSTTPESNSDSQGGNVIPTCTVMPETEVAELNPVPSPVSGNDGVKEVAQPMKTCKEKVVKHVSSK</sequence>
<feature type="domain" description="C2H2-type" evidence="2">
    <location>
        <begin position="49"/>
        <end position="70"/>
    </location>
</feature>
<feature type="compositionally biased region" description="Low complexity" evidence="1">
    <location>
        <begin position="185"/>
        <end position="196"/>
    </location>
</feature>
<protein>
    <recommendedName>
        <fullName evidence="2">C2H2-type domain-containing protein</fullName>
    </recommendedName>
</protein>
<feature type="compositionally biased region" description="Polar residues" evidence="1">
    <location>
        <begin position="109"/>
        <end position="122"/>
    </location>
</feature>
<keyword evidence="4" id="KW-1185">Reference proteome</keyword>